<feature type="domain" description="Phage tail collar" evidence="2">
    <location>
        <begin position="33"/>
        <end position="89"/>
    </location>
</feature>
<dbReference type="EMBL" id="WTYP01000001">
    <property type="protein sequence ID" value="MXP46332.1"/>
    <property type="molecule type" value="Genomic_DNA"/>
</dbReference>
<gene>
    <name evidence="3" type="ORF">GRI43_02845</name>
</gene>
<evidence type="ECO:0000313" key="3">
    <source>
        <dbReference type="EMBL" id="MXP46332.1"/>
    </source>
</evidence>
<dbReference type="SUPFAM" id="SSF88874">
    <property type="entry name" value="Receptor-binding domain of short tail fibre protein gp12"/>
    <property type="match status" value="1"/>
</dbReference>
<feature type="chain" id="PRO_5026330747" evidence="1">
    <location>
        <begin position="22"/>
        <end position="206"/>
    </location>
</feature>
<comment type="caution">
    <text evidence="3">The sequence shown here is derived from an EMBL/GenBank/DDBJ whole genome shotgun (WGS) entry which is preliminary data.</text>
</comment>
<sequence>MKFLKSIIHVAAIGTAAQLAAAPAAAQSEMYLGQVFMFTGSFCPAGSVETSGQALPITQNASLFSVMGVQFGGDGQTSFNVPDLRGRMPMHAGAGPDLSGRSVGETGGAENFQLITDNIPAHSHPAQLLSNATVAADSGNPSGNALGRSTDADIYTNVEAPVAANALHSGSVVIGNTGEGEPVTAISPYTVLRFCVVTQGPYPPRP</sequence>
<dbReference type="Pfam" id="PF07484">
    <property type="entry name" value="Collar"/>
    <property type="match status" value="1"/>
</dbReference>
<accession>A0A6I4V2Z3</accession>
<dbReference type="Proteomes" id="UP000471435">
    <property type="component" value="Unassembled WGS sequence"/>
</dbReference>
<reference evidence="3 4" key="1">
    <citation type="submission" date="2019-12" db="EMBL/GenBank/DDBJ databases">
        <title>Genomic-based taxomic classification of the family Erythrobacteraceae.</title>
        <authorList>
            <person name="Xu L."/>
        </authorList>
    </citation>
    <scope>NUCLEOTIDE SEQUENCE [LARGE SCALE GENOMIC DNA]</scope>
    <source>
        <strain evidence="3 4">SW-109</strain>
    </source>
</reference>
<feature type="signal peptide" evidence="1">
    <location>
        <begin position="1"/>
        <end position="21"/>
    </location>
</feature>
<dbReference type="InterPro" id="IPR011083">
    <property type="entry name" value="Phage_tail_collar_dom"/>
</dbReference>
<evidence type="ECO:0000313" key="4">
    <source>
        <dbReference type="Proteomes" id="UP000471435"/>
    </source>
</evidence>
<evidence type="ECO:0000256" key="1">
    <source>
        <dbReference type="SAM" id="SignalP"/>
    </source>
</evidence>
<dbReference type="Gene3D" id="3.90.1340.10">
    <property type="entry name" value="Phage tail collar domain"/>
    <property type="match status" value="1"/>
</dbReference>
<dbReference type="AlphaFoldDB" id="A0A6I4V2Z3"/>
<keyword evidence="1" id="KW-0732">Signal</keyword>
<proteinExistence type="predicted"/>
<evidence type="ECO:0000259" key="2">
    <source>
        <dbReference type="Pfam" id="PF07484"/>
    </source>
</evidence>
<dbReference type="RefSeq" id="WP_160729575.1">
    <property type="nucleotide sequence ID" value="NZ_WTYP01000001.1"/>
</dbReference>
<name>A0A6I4V2Z3_9SPHN</name>
<dbReference type="OrthoDB" id="9810174at2"/>
<organism evidence="3 4">
    <name type="scientific">Pontixanthobacter luteolus</name>
    <dbReference type="NCBI Taxonomy" id="295089"/>
    <lineage>
        <taxon>Bacteria</taxon>
        <taxon>Pseudomonadati</taxon>
        <taxon>Pseudomonadota</taxon>
        <taxon>Alphaproteobacteria</taxon>
        <taxon>Sphingomonadales</taxon>
        <taxon>Erythrobacteraceae</taxon>
        <taxon>Pontixanthobacter</taxon>
    </lineage>
</organism>
<keyword evidence="4" id="KW-1185">Reference proteome</keyword>
<dbReference type="InterPro" id="IPR037053">
    <property type="entry name" value="Phage_tail_collar_dom_sf"/>
</dbReference>
<protein>
    <submittedName>
        <fullName evidence="3">Phage tail protein</fullName>
    </submittedName>
</protein>